<keyword evidence="4 7" id="KW-0547">Nucleotide-binding</keyword>
<feature type="domain" description="Protein kinase" evidence="9">
    <location>
        <begin position="47"/>
        <end position="331"/>
    </location>
</feature>
<evidence type="ECO:0000256" key="4">
    <source>
        <dbReference type="ARBA" id="ARBA00022741"/>
    </source>
</evidence>
<dbReference type="AlphaFoldDB" id="A0A1R2B2H2"/>
<dbReference type="GO" id="GO:0007165">
    <property type="term" value="P:signal transduction"/>
    <property type="evidence" value="ECO:0007669"/>
    <property type="project" value="TreeGrafter"/>
</dbReference>
<keyword evidence="6 7" id="KW-0067">ATP-binding</keyword>
<dbReference type="InterPro" id="IPR039192">
    <property type="entry name" value="STKc_GSK3"/>
</dbReference>
<dbReference type="SUPFAM" id="SSF56112">
    <property type="entry name" value="Protein kinase-like (PK-like)"/>
    <property type="match status" value="1"/>
</dbReference>
<dbReference type="PANTHER" id="PTHR24057:SF0">
    <property type="entry name" value="PROTEIN KINASE SHAGGY-RELATED"/>
    <property type="match status" value="1"/>
</dbReference>
<dbReference type="PROSITE" id="PS00108">
    <property type="entry name" value="PROTEIN_KINASE_ST"/>
    <property type="match status" value="1"/>
</dbReference>
<proteinExistence type="inferred from homology"/>
<evidence type="ECO:0000256" key="2">
    <source>
        <dbReference type="ARBA" id="ARBA00022527"/>
    </source>
</evidence>
<dbReference type="GO" id="GO:0005634">
    <property type="term" value="C:nucleus"/>
    <property type="evidence" value="ECO:0007669"/>
    <property type="project" value="TreeGrafter"/>
</dbReference>
<evidence type="ECO:0000256" key="8">
    <source>
        <dbReference type="RuleBase" id="RU000304"/>
    </source>
</evidence>
<dbReference type="Proteomes" id="UP000187209">
    <property type="component" value="Unassembled WGS sequence"/>
</dbReference>
<sequence length="374" mass="42494">MEPRARNTKSKAVPHNISTASANVRVGEINTSLQKLSLSDKTGSHTYTSDKVVGNGTFGVVYQATIAETGEKVAIKKVFQDKRYKNREYEIMKELSHANVVGLRHAFYTSGDKPDEVFLNLVMDYYPDTLYRVVKNYSRMRQPIPLLITKLYSYQIIRSLGYIHSVGVCHRDIKPQNLLVDPATHKVVLCDFGSAKKLVRGEPNVAYICSRYYRAPELIFGATDYTPVIDIWSAGCVIAELFLFQPLFPGESAVDQLVEIIKVLGTPSRELIYEMNPNYTEGRFPDIRSTPWSRVFKNKAPQEAIDLISNLLMYSPSRRLTAYQALQHSFFDELREQGTRLPNGDPLPALFNWSDAEKKVQPDIIRALTPSWFK</sequence>
<dbReference type="OrthoDB" id="272141at2759"/>
<dbReference type="FunFam" id="1.10.510.10:FF:000082">
    <property type="entry name" value="Shaggy-related protein kinase kappa"/>
    <property type="match status" value="1"/>
</dbReference>
<dbReference type="SMART" id="SM00220">
    <property type="entry name" value="S_TKc"/>
    <property type="match status" value="1"/>
</dbReference>
<evidence type="ECO:0000259" key="9">
    <source>
        <dbReference type="PROSITE" id="PS50011"/>
    </source>
</evidence>
<keyword evidence="3" id="KW-0808">Transferase</keyword>
<dbReference type="GO" id="GO:0030154">
    <property type="term" value="P:cell differentiation"/>
    <property type="evidence" value="ECO:0007669"/>
    <property type="project" value="TreeGrafter"/>
</dbReference>
<dbReference type="InterPro" id="IPR017441">
    <property type="entry name" value="Protein_kinase_ATP_BS"/>
</dbReference>
<keyword evidence="2 8" id="KW-0723">Serine/threonine-protein kinase</keyword>
<dbReference type="PROSITE" id="PS50011">
    <property type="entry name" value="PROTEIN_KINASE_DOM"/>
    <property type="match status" value="1"/>
</dbReference>
<evidence type="ECO:0000313" key="11">
    <source>
        <dbReference type="Proteomes" id="UP000187209"/>
    </source>
</evidence>
<dbReference type="FunFam" id="3.30.200.20:FF:000009">
    <property type="entry name" value="Glycogen synthase kinase-3 beta"/>
    <property type="match status" value="1"/>
</dbReference>
<dbReference type="InterPro" id="IPR050591">
    <property type="entry name" value="GSK-3"/>
</dbReference>
<dbReference type="CDD" id="cd14137">
    <property type="entry name" value="STKc_GSK3"/>
    <property type="match status" value="1"/>
</dbReference>
<accession>A0A1R2B2H2</accession>
<evidence type="ECO:0000256" key="3">
    <source>
        <dbReference type="ARBA" id="ARBA00022679"/>
    </source>
</evidence>
<comment type="caution">
    <text evidence="10">The sequence shown here is derived from an EMBL/GenBank/DDBJ whole genome shotgun (WGS) entry which is preliminary data.</text>
</comment>
<dbReference type="Pfam" id="PF00069">
    <property type="entry name" value="Pkinase"/>
    <property type="match status" value="1"/>
</dbReference>
<evidence type="ECO:0000313" key="10">
    <source>
        <dbReference type="EMBL" id="OMJ70946.1"/>
    </source>
</evidence>
<gene>
    <name evidence="10" type="ORF">SteCoe_30958</name>
</gene>
<dbReference type="GO" id="GO:0005737">
    <property type="term" value="C:cytoplasm"/>
    <property type="evidence" value="ECO:0007669"/>
    <property type="project" value="TreeGrafter"/>
</dbReference>
<dbReference type="GO" id="GO:0004674">
    <property type="term" value="F:protein serine/threonine kinase activity"/>
    <property type="evidence" value="ECO:0007669"/>
    <property type="project" value="UniProtKB-KW"/>
</dbReference>
<keyword evidence="11" id="KW-1185">Reference proteome</keyword>
<dbReference type="Gene3D" id="1.10.510.10">
    <property type="entry name" value="Transferase(Phosphotransferase) domain 1"/>
    <property type="match status" value="1"/>
</dbReference>
<evidence type="ECO:0000256" key="6">
    <source>
        <dbReference type="ARBA" id="ARBA00022840"/>
    </source>
</evidence>
<dbReference type="Gene3D" id="3.30.200.20">
    <property type="entry name" value="Phosphorylase Kinase, domain 1"/>
    <property type="match status" value="1"/>
</dbReference>
<evidence type="ECO:0000256" key="1">
    <source>
        <dbReference type="ARBA" id="ARBA00005527"/>
    </source>
</evidence>
<dbReference type="InterPro" id="IPR000719">
    <property type="entry name" value="Prot_kinase_dom"/>
</dbReference>
<name>A0A1R2B2H2_9CILI</name>
<dbReference type="EMBL" id="MPUH01001037">
    <property type="protein sequence ID" value="OMJ70946.1"/>
    <property type="molecule type" value="Genomic_DNA"/>
</dbReference>
<evidence type="ECO:0000256" key="5">
    <source>
        <dbReference type="ARBA" id="ARBA00022777"/>
    </source>
</evidence>
<comment type="similarity">
    <text evidence="1">Belongs to the protein kinase superfamily. CMGC Ser/Thr protein kinase family. GSK-3 subfamily.</text>
</comment>
<evidence type="ECO:0000256" key="7">
    <source>
        <dbReference type="PROSITE-ProRule" id="PRU10141"/>
    </source>
</evidence>
<dbReference type="GO" id="GO:0005524">
    <property type="term" value="F:ATP binding"/>
    <property type="evidence" value="ECO:0007669"/>
    <property type="project" value="UniProtKB-UniRule"/>
</dbReference>
<dbReference type="PROSITE" id="PS00107">
    <property type="entry name" value="PROTEIN_KINASE_ATP"/>
    <property type="match status" value="1"/>
</dbReference>
<dbReference type="PANTHER" id="PTHR24057">
    <property type="entry name" value="GLYCOGEN SYNTHASE KINASE-3 ALPHA"/>
    <property type="match status" value="1"/>
</dbReference>
<protein>
    <recommendedName>
        <fullName evidence="9">Protein kinase domain-containing protein</fullName>
    </recommendedName>
</protein>
<keyword evidence="5" id="KW-0418">Kinase</keyword>
<reference evidence="10 11" key="1">
    <citation type="submission" date="2016-11" db="EMBL/GenBank/DDBJ databases">
        <title>The macronuclear genome of Stentor coeruleus: a giant cell with tiny introns.</title>
        <authorList>
            <person name="Slabodnick M."/>
            <person name="Ruby J.G."/>
            <person name="Reiff S.B."/>
            <person name="Swart E.C."/>
            <person name="Gosai S."/>
            <person name="Prabakaran S."/>
            <person name="Witkowska E."/>
            <person name="Larue G.E."/>
            <person name="Fisher S."/>
            <person name="Freeman R.M."/>
            <person name="Gunawardena J."/>
            <person name="Chu W."/>
            <person name="Stover N.A."/>
            <person name="Gregory B.D."/>
            <person name="Nowacki M."/>
            <person name="Derisi J."/>
            <person name="Roy S.W."/>
            <person name="Marshall W.F."/>
            <person name="Sood P."/>
        </authorList>
    </citation>
    <scope>NUCLEOTIDE SEQUENCE [LARGE SCALE GENOMIC DNA]</scope>
    <source>
        <strain evidence="10">WM001</strain>
    </source>
</reference>
<dbReference type="InterPro" id="IPR011009">
    <property type="entry name" value="Kinase-like_dom_sf"/>
</dbReference>
<feature type="binding site" evidence="7">
    <location>
        <position position="77"/>
    </location>
    <ligand>
        <name>ATP</name>
        <dbReference type="ChEBI" id="CHEBI:30616"/>
    </ligand>
</feature>
<organism evidence="10 11">
    <name type="scientific">Stentor coeruleus</name>
    <dbReference type="NCBI Taxonomy" id="5963"/>
    <lineage>
        <taxon>Eukaryota</taxon>
        <taxon>Sar</taxon>
        <taxon>Alveolata</taxon>
        <taxon>Ciliophora</taxon>
        <taxon>Postciliodesmatophora</taxon>
        <taxon>Heterotrichea</taxon>
        <taxon>Heterotrichida</taxon>
        <taxon>Stentoridae</taxon>
        <taxon>Stentor</taxon>
    </lineage>
</organism>
<dbReference type="InterPro" id="IPR008271">
    <property type="entry name" value="Ser/Thr_kinase_AS"/>
</dbReference>